<evidence type="ECO:0000313" key="1">
    <source>
        <dbReference type="EMBL" id="EGU72423.1"/>
    </source>
</evidence>
<proteinExistence type="predicted"/>
<name>F9GEI1_FUSOF</name>
<organism evidence="1">
    <name type="scientific">Fusarium oxysporum (strain Fo5176)</name>
    <name type="common">Fusarium vascular wilt</name>
    <dbReference type="NCBI Taxonomy" id="660025"/>
    <lineage>
        <taxon>Eukaryota</taxon>
        <taxon>Fungi</taxon>
        <taxon>Dikarya</taxon>
        <taxon>Ascomycota</taxon>
        <taxon>Pezizomycotina</taxon>
        <taxon>Sordariomycetes</taxon>
        <taxon>Hypocreomycetidae</taxon>
        <taxon>Hypocreales</taxon>
        <taxon>Nectriaceae</taxon>
        <taxon>Fusarium</taxon>
        <taxon>Fusarium oxysporum species complex</taxon>
    </lineage>
</organism>
<reference evidence="1" key="1">
    <citation type="journal article" date="2012" name="Mol. Plant Microbe Interact.">
        <title>A highly conserved effector in Fusarium oxysporum is required for full virulence on Arabidopsis.</title>
        <authorList>
            <person name="Thatcher L.F."/>
            <person name="Gardiner D.M."/>
            <person name="Kazan K."/>
            <person name="Manners J."/>
        </authorList>
    </citation>
    <scope>NUCLEOTIDE SEQUENCE [LARGE SCALE GENOMIC DNA]</scope>
    <source>
        <strain evidence="1">Fo5176</strain>
    </source>
</reference>
<dbReference type="EMBL" id="AFQF01006343">
    <property type="protein sequence ID" value="EGU72423.1"/>
    <property type="molecule type" value="Genomic_DNA"/>
</dbReference>
<comment type="caution">
    <text evidence="1">The sequence shown here is derived from an EMBL/GenBank/DDBJ whole genome shotgun (WGS) entry which is preliminary data.</text>
</comment>
<sequence length="303" mass="34263">MAAFLPALPSPESWSHLQEYTVVSNEVFQELVKRNITLEDDCYMTDASILHEKKTFLWIPKDNKLWCIPISRGELGRRSDCYLMSANEFISLEEEVVKVKSGKDARNEARCVVALVRKTDGAHLGYNGGNCYLPLLVEANHFLLLLPFSSVTMWSTDILSRIWLTIQPQKAKISLNRILSRLVSTWKPENQLVEIGIHRTRYSLIYKPYKIFVRIEITIIESYNLVETVEYDLLDLITRQRSQMSTWKEGFSSLNGNNEDRSHSLCLGLLQGKTGPCPAVLRSLADGDAAAEPAEGEVLAVNG</sequence>
<protein>
    <submittedName>
        <fullName evidence="1">Uncharacterized protein</fullName>
    </submittedName>
</protein>
<gene>
    <name evidence="1" type="ORF">FOXB_17065</name>
</gene>
<dbReference type="OrthoDB" id="4965820at2759"/>
<dbReference type="AlphaFoldDB" id="F9GEI1"/>
<accession>F9GEI1</accession>